<dbReference type="SFLD" id="SFLDS00029">
    <property type="entry name" value="Radical_SAM"/>
    <property type="match status" value="1"/>
</dbReference>
<dbReference type="InterPro" id="IPR034457">
    <property type="entry name" value="Organic_radical-activating"/>
</dbReference>
<dbReference type="AlphaFoldDB" id="A0A5N7IZJ3"/>
<keyword evidence="4" id="KW-0949">S-adenosyl-L-methionine</keyword>
<dbReference type="InterPro" id="IPR013785">
    <property type="entry name" value="Aldolase_TIM"/>
</dbReference>
<proteinExistence type="inferred from homology"/>
<dbReference type="Pfam" id="PF04055">
    <property type="entry name" value="Radical_SAM"/>
    <property type="match status" value="1"/>
</dbReference>
<dbReference type="PROSITE" id="PS01087">
    <property type="entry name" value="RADICAL_ACTIVATING"/>
    <property type="match status" value="1"/>
</dbReference>
<evidence type="ECO:0000256" key="6">
    <source>
        <dbReference type="ARBA" id="ARBA00023002"/>
    </source>
</evidence>
<dbReference type="RefSeq" id="WP_152751603.1">
    <property type="nucleotide sequence ID" value="NZ_SPSE01000018.1"/>
</dbReference>
<keyword evidence="8" id="KW-0411">Iron-sulfur</keyword>
<evidence type="ECO:0000259" key="10">
    <source>
        <dbReference type="PROSITE" id="PS51379"/>
    </source>
</evidence>
<keyword evidence="6 12" id="KW-0560">Oxidoreductase</keyword>
<dbReference type="GO" id="GO:0043365">
    <property type="term" value="F:[formate-C-acetyltransferase]-activating enzyme activity"/>
    <property type="evidence" value="ECO:0007669"/>
    <property type="project" value="UniProtKB-EC"/>
</dbReference>
<dbReference type="PROSITE" id="PS51918">
    <property type="entry name" value="RADICAL_SAM"/>
    <property type="match status" value="1"/>
</dbReference>
<keyword evidence="5" id="KW-0479">Metal-binding</keyword>
<dbReference type="NCBIfam" id="NF007483">
    <property type="entry name" value="PRK10076.1"/>
    <property type="match status" value="1"/>
</dbReference>
<dbReference type="SFLD" id="SFLDG01118">
    <property type="entry name" value="activating_enzymes__group_2"/>
    <property type="match status" value="1"/>
</dbReference>
<evidence type="ECO:0000256" key="4">
    <source>
        <dbReference type="ARBA" id="ARBA00022691"/>
    </source>
</evidence>
<feature type="domain" description="Radical SAM core" evidence="11">
    <location>
        <begin position="14"/>
        <end position="268"/>
    </location>
</feature>
<gene>
    <name evidence="12" type="ORF">E4V82_07240</name>
</gene>
<sequence length="274" mass="30635">MKALILNIQRYSLHDGSGIRTIVFFKGCPLKCPWCSNPESINFQPQTVKMESKCIHCQHCSFDVDECPTGAITQFGKYMTVEEVVKEVQKDMIFYRTSKGGVTLSGGEVLSQSAFAIELLKQLKSLGINTAIETSGQGSTQNLIELATYLDLILFDLKIMNKEKAKLILGSDINLIKNNIKTLVKMHKKVIPRVPLIPGYTADDENIKEIIAFVKSLNLTEIHLLPFHQYGSNKYKLLNLDYKLNNIDIPTPESIEKIANEMRNSGLNVVVGGL</sequence>
<dbReference type="NCBIfam" id="TIGR02494">
    <property type="entry name" value="PFLE_PFLC"/>
    <property type="match status" value="1"/>
</dbReference>
<evidence type="ECO:0000259" key="11">
    <source>
        <dbReference type="PROSITE" id="PS51918"/>
    </source>
</evidence>
<dbReference type="Gene3D" id="3.20.20.70">
    <property type="entry name" value="Aldolase class I"/>
    <property type="match status" value="1"/>
</dbReference>
<dbReference type="InterPro" id="IPR017896">
    <property type="entry name" value="4Fe4S_Fe-S-bd"/>
</dbReference>
<dbReference type="EC" id="1.97.1.4" evidence="12"/>
<dbReference type="PIRSF" id="PIRSF000371">
    <property type="entry name" value="PFL_act_enz"/>
    <property type="match status" value="1"/>
</dbReference>
<dbReference type="SUPFAM" id="SSF54862">
    <property type="entry name" value="4Fe-4S ferredoxins"/>
    <property type="match status" value="1"/>
</dbReference>
<dbReference type="InterPro" id="IPR007197">
    <property type="entry name" value="rSAM"/>
</dbReference>
<dbReference type="SFLD" id="SFLDG01066">
    <property type="entry name" value="organic_radical-activating_enz"/>
    <property type="match status" value="1"/>
</dbReference>
<dbReference type="InterPro" id="IPR001989">
    <property type="entry name" value="Radical_activat_CS"/>
</dbReference>
<dbReference type="GO" id="GO:0051539">
    <property type="term" value="F:4 iron, 4 sulfur cluster binding"/>
    <property type="evidence" value="ECO:0007669"/>
    <property type="project" value="UniProtKB-KW"/>
</dbReference>
<evidence type="ECO:0000256" key="5">
    <source>
        <dbReference type="ARBA" id="ARBA00022723"/>
    </source>
</evidence>
<dbReference type="InterPro" id="IPR040074">
    <property type="entry name" value="BssD/PflA/YjjW"/>
</dbReference>
<evidence type="ECO:0000313" key="13">
    <source>
        <dbReference type="Proteomes" id="UP000342249"/>
    </source>
</evidence>
<organism evidence="12 13">
    <name type="scientific">Clostridium estertheticum</name>
    <dbReference type="NCBI Taxonomy" id="238834"/>
    <lineage>
        <taxon>Bacteria</taxon>
        <taxon>Bacillati</taxon>
        <taxon>Bacillota</taxon>
        <taxon>Clostridia</taxon>
        <taxon>Eubacteriales</taxon>
        <taxon>Clostridiaceae</taxon>
        <taxon>Clostridium</taxon>
    </lineage>
</organism>
<dbReference type="InterPro" id="IPR058240">
    <property type="entry name" value="rSAM_sf"/>
</dbReference>
<name>A0A5N7IZJ3_9CLOT</name>
<dbReference type="PANTHER" id="PTHR30352:SF4">
    <property type="entry name" value="PYRUVATE FORMATE-LYASE 2-ACTIVATING ENZYME"/>
    <property type="match status" value="1"/>
</dbReference>
<accession>A0A5N7IZJ3</accession>
<keyword evidence="12" id="KW-0808">Transferase</keyword>
<dbReference type="InterPro" id="IPR012839">
    <property type="entry name" value="Organic_radical_activase"/>
</dbReference>
<dbReference type="GO" id="GO:0046872">
    <property type="term" value="F:metal ion binding"/>
    <property type="evidence" value="ECO:0007669"/>
    <property type="project" value="UniProtKB-KW"/>
</dbReference>
<comment type="catalytic activity">
    <reaction evidence="9">
        <text>glycyl-[protein] + reduced [flavodoxin] + S-adenosyl-L-methionine = glycin-2-yl radical-[protein] + semiquinone [flavodoxin] + 5'-deoxyadenosine + L-methionine + H(+)</text>
        <dbReference type="Rhea" id="RHEA:61976"/>
        <dbReference type="Rhea" id="RHEA-COMP:10622"/>
        <dbReference type="Rhea" id="RHEA-COMP:14480"/>
        <dbReference type="Rhea" id="RHEA-COMP:15993"/>
        <dbReference type="Rhea" id="RHEA-COMP:15994"/>
        <dbReference type="ChEBI" id="CHEBI:15378"/>
        <dbReference type="ChEBI" id="CHEBI:17319"/>
        <dbReference type="ChEBI" id="CHEBI:29947"/>
        <dbReference type="ChEBI" id="CHEBI:32722"/>
        <dbReference type="ChEBI" id="CHEBI:57618"/>
        <dbReference type="ChEBI" id="CHEBI:57844"/>
        <dbReference type="ChEBI" id="CHEBI:59789"/>
        <dbReference type="ChEBI" id="CHEBI:140311"/>
    </reaction>
</comment>
<comment type="similarity">
    <text evidence="2">Belongs to the organic radical-activating enzymes family.</text>
</comment>
<dbReference type="Proteomes" id="UP000342249">
    <property type="component" value="Unassembled WGS sequence"/>
</dbReference>
<dbReference type="PROSITE" id="PS51379">
    <property type="entry name" value="4FE4S_FER_2"/>
    <property type="match status" value="1"/>
</dbReference>
<keyword evidence="3" id="KW-0004">4Fe-4S</keyword>
<evidence type="ECO:0000313" key="12">
    <source>
        <dbReference type="EMBL" id="MPQ61906.1"/>
    </source>
</evidence>
<keyword evidence="7" id="KW-0408">Iron</keyword>
<dbReference type="SUPFAM" id="SSF102114">
    <property type="entry name" value="Radical SAM enzymes"/>
    <property type="match status" value="1"/>
</dbReference>
<feature type="domain" description="4Fe-4S ferredoxin-type" evidence="10">
    <location>
        <begin position="44"/>
        <end position="77"/>
    </location>
</feature>
<evidence type="ECO:0000256" key="8">
    <source>
        <dbReference type="ARBA" id="ARBA00023014"/>
    </source>
</evidence>
<dbReference type="EMBL" id="SPSF01000016">
    <property type="protein sequence ID" value="MPQ61906.1"/>
    <property type="molecule type" value="Genomic_DNA"/>
</dbReference>
<evidence type="ECO:0000256" key="7">
    <source>
        <dbReference type="ARBA" id="ARBA00023004"/>
    </source>
</evidence>
<comment type="caution">
    <text evidence="12">The sequence shown here is derived from an EMBL/GenBank/DDBJ whole genome shotgun (WGS) entry which is preliminary data.</text>
</comment>
<dbReference type="GO" id="GO:0016740">
    <property type="term" value="F:transferase activity"/>
    <property type="evidence" value="ECO:0007669"/>
    <property type="project" value="UniProtKB-KW"/>
</dbReference>
<evidence type="ECO:0000256" key="3">
    <source>
        <dbReference type="ARBA" id="ARBA00022485"/>
    </source>
</evidence>
<evidence type="ECO:0000256" key="2">
    <source>
        <dbReference type="ARBA" id="ARBA00009777"/>
    </source>
</evidence>
<evidence type="ECO:0000256" key="9">
    <source>
        <dbReference type="ARBA" id="ARBA00047365"/>
    </source>
</evidence>
<evidence type="ECO:0000256" key="1">
    <source>
        <dbReference type="ARBA" id="ARBA00001966"/>
    </source>
</evidence>
<comment type="cofactor">
    <cofactor evidence="1">
        <name>[4Fe-4S] cluster</name>
        <dbReference type="ChEBI" id="CHEBI:49883"/>
    </cofactor>
</comment>
<dbReference type="PANTHER" id="PTHR30352">
    <property type="entry name" value="PYRUVATE FORMATE-LYASE-ACTIVATING ENZYME"/>
    <property type="match status" value="1"/>
</dbReference>
<reference evidence="12 13" key="1">
    <citation type="journal article" date="2019" name="Lett. Appl. Microbiol.">
        <title>A case of 'blown pack' spoilage of vacuum-packaged pork likely associated with Clostridium estertheticum in Canada.</title>
        <authorList>
            <person name="Zhang P."/>
            <person name="Ward P."/>
            <person name="McMullen L.M."/>
            <person name="Yang X."/>
        </authorList>
    </citation>
    <scope>NUCLEOTIDE SEQUENCE [LARGE SCALE GENOMIC DNA]</scope>
    <source>
        <strain evidence="12 13">MA19</strain>
    </source>
</reference>
<protein>
    <submittedName>
        <fullName evidence="12">[formate-C-acetyltransferase]-activating enzyme</fullName>
        <ecNumber evidence="12">1.97.1.4</ecNumber>
    </submittedName>
</protein>